<feature type="signal peptide" evidence="4">
    <location>
        <begin position="1"/>
        <end position="28"/>
    </location>
</feature>
<evidence type="ECO:0008006" key="9">
    <source>
        <dbReference type="Google" id="ProtNLM"/>
    </source>
</evidence>
<organism evidence="7 8">
    <name type="scientific">Sinomonas cellulolyticus</name>
    <dbReference type="NCBI Taxonomy" id="2801916"/>
    <lineage>
        <taxon>Bacteria</taxon>
        <taxon>Bacillati</taxon>
        <taxon>Actinomycetota</taxon>
        <taxon>Actinomycetes</taxon>
        <taxon>Micrococcales</taxon>
        <taxon>Micrococcaceae</taxon>
        <taxon>Sinomonas</taxon>
    </lineage>
</organism>
<dbReference type="Gene3D" id="2.60.40.10">
    <property type="entry name" value="Immunoglobulins"/>
    <property type="match status" value="1"/>
</dbReference>
<evidence type="ECO:0000256" key="3">
    <source>
        <dbReference type="ARBA" id="ARBA00022729"/>
    </source>
</evidence>
<name>A0ABS1K0M0_9MICC</name>
<accession>A0ABS1K0M0</accession>
<reference evidence="7 8" key="1">
    <citation type="submission" date="2021-01" db="EMBL/GenBank/DDBJ databases">
        <title>Genome public.</title>
        <authorList>
            <person name="Liu C."/>
            <person name="Sun Q."/>
        </authorList>
    </citation>
    <scope>NUCLEOTIDE SEQUENCE [LARGE SCALE GENOMIC DNA]</scope>
    <source>
        <strain evidence="7 8">JC656</strain>
    </source>
</reference>
<dbReference type="Proteomes" id="UP000639051">
    <property type="component" value="Unassembled WGS sequence"/>
</dbReference>
<dbReference type="EMBL" id="JAERRC010000015">
    <property type="protein sequence ID" value="MBL0705013.1"/>
    <property type="molecule type" value="Genomic_DNA"/>
</dbReference>
<evidence type="ECO:0000259" key="5">
    <source>
        <dbReference type="Pfam" id="PF17802"/>
    </source>
</evidence>
<evidence type="ECO:0000256" key="1">
    <source>
        <dbReference type="ARBA" id="ARBA00007257"/>
    </source>
</evidence>
<dbReference type="SUPFAM" id="SSF117074">
    <property type="entry name" value="Hypothetical protein PA1324"/>
    <property type="match status" value="1"/>
</dbReference>
<evidence type="ECO:0000313" key="8">
    <source>
        <dbReference type="Proteomes" id="UP000639051"/>
    </source>
</evidence>
<dbReference type="InterPro" id="IPR013783">
    <property type="entry name" value="Ig-like_fold"/>
</dbReference>
<keyword evidence="8" id="KW-1185">Reference proteome</keyword>
<proteinExistence type="inferred from homology"/>
<dbReference type="Pfam" id="PF17802">
    <property type="entry name" value="SpaA"/>
    <property type="match status" value="1"/>
</dbReference>
<dbReference type="PANTHER" id="PTHR36108:SF13">
    <property type="entry name" value="COLOSSIN-B-RELATED"/>
    <property type="match status" value="1"/>
</dbReference>
<protein>
    <recommendedName>
        <fullName evidence="9">Prealbumin-like fold domain-containing protein</fullName>
    </recommendedName>
</protein>
<evidence type="ECO:0000256" key="2">
    <source>
        <dbReference type="ARBA" id="ARBA00022525"/>
    </source>
</evidence>
<feature type="chain" id="PRO_5046424082" description="Prealbumin-like fold domain-containing protein" evidence="4">
    <location>
        <begin position="29"/>
        <end position="705"/>
    </location>
</feature>
<dbReference type="Pfam" id="PF24514">
    <property type="entry name" value="SpaA_4"/>
    <property type="match status" value="1"/>
</dbReference>
<comment type="caution">
    <text evidence="7">The sequence shown here is derived from an EMBL/GenBank/DDBJ whole genome shotgun (WGS) entry which is preliminary data.</text>
</comment>
<dbReference type="RefSeq" id="WP_189694262.1">
    <property type="nucleotide sequence ID" value="NZ_BNCM01000009.1"/>
</dbReference>
<keyword evidence="2" id="KW-0964">Secreted</keyword>
<feature type="domain" description="SpaA-like prealbumin fold" evidence="6">
    <location>
        <begin position="304"/>
        <end position="415"/>
    </location>
</feature>
<evidence type="ECO:0000313" key="7">
    <source>
        <dbReference type="EMBL" id="MBL0705013.1"/>
    </source>
</evidence>
<evidence type="ECO:0000259" key="6">
    <source>
        <dbReference type="Pfam" id="PF24514"/>
    </source>
</evidence>
<dbReference type="PANTHER" id="PTHR36108">
    <property type="entry name" value="COLOSSIN-B-RELATED"/>
    <property type="match status" value="1"/>
</dbReference>
<evidence type="ECO:0000256" key="4">
    <source>
        <dbReference type="SAM" id="SignalP"/>
    </source>
</evidence>
<gene>
    <name evidence="7" type="ORF">JJE72_05765</name>
</gene>
<dbReference type="InterPro" id="IPR055371">
    <property type="entry name" value="SpaA_PFL_dom_4"/>
</dbReference>
<dbReference type="InterPro" id="IPR041033">
    <property type="entry name" value="SpaA_PFL_dom_1"/>
</dbReference>
<keyword evidence="3 4" id="KW-0732">Signal</keyword>
<feature type="domain" description="SpaA-like prealbumin fold" evidence="5">
    <location>
        <begin position="529"/>
        <end position="616"/>
    </location>
</feature>
<comment type="similarity">
    <text evidence="1">Belongs to the serine-aspartate repeat-containing protein (SDr) family.</text>
</comment>
<sequence>MKLIHRTRWGALVGVGALVIATAAPLHAATLDGSTFDAGNGSLTTSLSGEVDWATPNFGVNCKDTTFSSYCRDDTPSGKNDNAFGNGTKEDTVSPTVVSGAIPPNKSDLTRFFAKVVTEQNGSDYAYLAWERKNNPSGTTNMDFELNQSKLVDGNGIPVRTDGDILMDFHLANGGTSPTIIWYRWNATAGSCEATGAPPCWGPGTTITNSGGILGNFQASVNTATGQANDAFAGTVLTTAPGPLDPFTFGEAAVNLEGAGIIQQNSCVTLNNAYVKSRSSDSFTSEIKDFILPINLGFQKCGSITIQKTSIGGTGTFNYTDTSSVAQAPNSNLTSPFSITTQVAGTAKAAPTFVNLRAGTYTFTENPTTGFDPTNLTCTVPPGGKSTYTASPDHTVANVTLVGGENVTCTYENTAQANLYVVKKTVPNPDSTGTLFNFTGNLTGSIANKGTIADPNVLPNQTYTSTESPTIGSPGPAPRWDLTTDSGCVNTVSGTAATNASIDVGKATATFNPVPGDNLTCTFVNQERGQIVVTKVDDQGNTAPSLNGAIFTLLDKSGNALTGNLADSTTCTISGATTTTAGTCSFTDVYPGTYTVRETTPPTGYSAGPDATNVVVAPGAGYDSAVPAAAVTVKDPRQFTVIVLVCRNSDHSLYPSQVTLDGSAAVTSLGAGGGGAISDASLCALQGATFSPEGTGNHTSGINIQ</sequence>